<dbReference type="Proteomes" id="UP000309450">
    <property type="component" value="Unassembled WGS sequence"/>
</dbReference>
<dbReference type="OrthoDB" id="7956241at2"/>
<evidence type="ECO:0000313" key="1">
    <source>
        <dbReference type="EMBL" id="THD85407.1"/>
    </source>
</evidence>
<proteinExistence type="predicted"/>
<gene>
    <name evidence="1" type="ORF">E7811_06840</name>
</gene>
<organism evidence="1 2">
    <name type="scientific">Aliigemmobacter aestuarii</name>
    <dbReference type="NCBI Taxonomy" id="1445661"/>
    <lineage>
        <taxon>Bacteria</taxon>
        <taxon>Pseudomonadati</taxon>
        <taxon>Pseudomonadota</taxon>
        <taxon>Alphaproteobacteria</taxon>
        <taxon>Rhodobacterales</taxon>
        <taxon>Paracoccaceae</taxon>
        <taxon>Aliigemmobacter</taxon>
    </lineage>
</organism>
<dbReference type="EMBL" id="SSND01000001">
    <property type="protein sequence ID" value="THD85407.1"/>
    <property type="molecule type" value="Genomic_DNA"/>
</dbReference>
<dbReference type="RefSeq" id="WP_136393781.1">
    <property type="nucleotide sequence ID" value="NZ_SSND01000001.1"/>
</dbReference>
<evidence type="ECO:0008006" key="3">
    <source>
        <dbReference type="Google" id="ProtNLM"/>
    </source>
</evidence>
<name>A0A4S3MSG3_9RHOB</name>
<comment type="caution">
    <text evidence="1">The sequence shown here is derived from an EMBL/GenBank/DDBJ whole genome shotgun (WGS) entry which is preliminary data.</text>
</comment>
<keyword evidence="2" id="KW-1185">Reference proteome</keyword>
<dbReference type="AlphaFoldDB" id="A0A4S3MSG3"/>
<evidence type="ECO:0000313" key="2">
    <source>
        <dbReference type="Proteomes" id="UP000309450"/>
    </source>
</evidence>
<sequence length="371" mass="37442">MELKRRLALSAMLVAAGLATGHFVQTRAEKQRLQQAAAAAAEPRAITAVAAGATAGAPFEAPAPQADAGAPEVAVPDVPPGQTPIVEPATVAADAGDAAPIEIAALADEAAPFAPTAEPAIVLPPAATVTTPLPSAEPSAPPAPTAEGDCAILLDLVAQENAMVGLTLTAPCRPDQRVVIRHGGLVFTARTSASGSVFTSVPAMETEAAVSVLFGDGEAVEASVEAPDLAGFRRFAVQWLADDAFQLHAFEAGADYGMPGHVSATDPRQPLPGVPAAGGFLTLLGDGAVDLPMLAEVYTYPAAADVPVEVVIEAAVTEATCGRDLLGETLTSVGGESFVTELTVAMPDCDAAGDILVLKNLVPDLKLAKSE</sequence>
<reference evidence="1 2" key="1">
    <citation type="submission" date="2019-04" db="EMBL/GenBank/DDBJ databases">
        <title>Draft genome sequence of Gemmobacter aestuarii sp. nov.</title>
        <authorList>
            <person name="Hameed A."/>
            <person name="Lin S.-Y."/>
            <person name="Shahina M."/>
            <person name="Lai W.-A."/>
            <person name="Young C.-C."/>
        </authorList>
    </citation>
    <scope>NUCLEOTIDE SEQUENCE [LARGE SCALE GENOMIC DNA]</scope>
    <source>
        <strain evidence="1 2">CC-PW-75</strain>
    </source>
</reference>
<accession>A0A4S3MSG3</accession>
<protein>
    <recommendedName>
        <fullName evidence="3">Translocase</fullName>
    </recommendedName>
</protein>